<protein>
    <submittedName>
        <fullName evidence="1">Uncharacterized protein</fullName>
    </submittedName>
</protein>
<dbReference type="EMBL" id="CATNWA010018056">
    <property type="protein sequence ID" value="CAI9604994.1"/>
    <property type="molecule type" value="Genomic_DNA"/>
</dbReference>
<evidence type="ECO:0000313" key="2">
    <source>
        <dbReference type="Proteomes" id="UP001162483"/>
    </source>
</evidence>
<keyword evidence="2" id="KW-1185">Reference proteome</keyword>
<evidence type="ECO:0000313" key="1">
    <source>
        <dbReference type="EMBL" id="CAI9604994.1"/>
    </source>
</evidence>
<sequence>MSLLTGERPVLFTHRSLSCQFSPTITECQQGTSGWDPVIDISSHQWWR</sequence>
<organism evidence="1 2">
    <name type="scientific">Staurois parvus</name>
    <dbReference type="NCBI Taxonomy" id="386267"/>
    <lineage>
        <taxon>Eukaryota</taxon>
        <taxon>Metazoa</taxon>
        <taxon>Chordata</taxon>
        <taxon>Craniata</taxon>
        <taxon>Vertebrata</taxon>
        <taxon>Euteleostomi</taxon>
        <taxon>Amphibia</taxon>
        <taxon>Batrachia</taxon>
        <taxon>Anura</taxon>
        <taxon>Neobatrachia</taxon>
        <taxon>Ranoidea</taxon>
        <taxon>Ranidae</taxon>
        <taxon>Staurois</taxon>
    </lineage>
</organism>
<feature type="non-terminal residue" evidence="1">
    <location>
        <position position="48"/>
    </location>
</feature>
<gene>
    <name evidence="1" type="ORF">SPARVUS_LOCUS13532736</name>
</gene>
<proteinExistence type="predicted"/>
<dbReference type="Proteomes" id="UP001162483">
    <property type="component" value="Unassembled WGS sequence"/>
</dbReference>
<name>A0ABN9G6K0_9NEOB</name>
<accession>A0ABN9G6K0</accession>
<comment type="caution">
    <text evidence="1">The sequence shown here is derived from an EMBL/GenBank/DDBJ whole genome shotgun (WGS) entry which is preliminary data.</text>
</comment>
<reference evidence="1" key="1">
    <citation type="submission" date="2023-05" db="EMBL/GenBank/DDBJ databases">
        <authorList>
            <person name="Stuckert A."/>
        </authorList>
    </citation>
    <scope>NUCLEOTIDE SEQUENCE</scope>
</reference>